<dbReference type="PANTHER" id="PTHR33221">
    <property type="entry name" value="WINGED HELIX-TURN-HELIX TRANSCRIPTIONAL REGULATOR, RRF2 FAMILY"/>
    <property type="match status" value="1"/>
</dbReference>
<dbReference type="Proteomes" id="UP001596084">
    <property type="component" value="Unassembled WGS sequence"/>
</dbReference>
<sequence>MLRLSKLTDYGTVIMTHMARQPARVYSAAEVATAIGVPVPTASKVLKTLARENLLQSLRGAHGGYLLSRPPDEISIAQVIDAMEGPVGVTECSAALGLCAQEGSCSLRANWQRVNQVIHHVLSDLTLADMAQPVFQPVDVVALVGPAARRAGVRR</sequence>
<dbReference type="InterPro" id="IPR036388">
    <property type="entry name" value="WH-like_DNA-bd_sf"/>
</dbReference>
<keyword evidence="2" id="KW-1185">Reference proteome</keyword>
<gene>
    <name evidence="1" type="ORF">ACFPP7_09585</name>
</gene>
<reference evidence="2" key="1">
    <citation type="journal article" date="2019" name="Int. J. Syst. Evol. Microbiol.">
        <title>The Global Catalogue of Microorganisms (GCM) 10K type strain sequencing project: providing services to taxonomists for standard genome sequencing and annotation.</title>
        <authorList>
            <consortium name="The Broad Institute Genomics Platform"/>
            <consortium name="The Broad Institute Genome Sequencing Center for Infectious Disease"/>
            <person name="Wu L."/>
            <person name="Ma J."/>
        </authorList>
    </citation>
    <scope>NUCLEOTIDE SEQUENCE [LARGE SCALE GENOMIC DNA]</scope>
    <source>
        <strain evidence="2">CGMCC 4.7277</strain>
    </source>
</reference>
<dbReference type="InterPro" id="IPR014290">
    <property type="entry name" value="SUF_FeS_clus_asmbl_reg"/>
</dbReference>
<dbReference type="InterPro" id="IPR000944">
    <property type="entry name" value="Tscrpt_reg_Rrf2"/>
</dbReference>
<dbReference type="PROSITE" id="PS51197">
    <property type="entry name" value="HTH_RRF2_2"/>
    <property type="match status" value="1"/>
</dbReference>
<dbReference type="NCBIfam" id="TIGR02944">
    <property type="entry name" value="suf_reg_Xantho"/>
    <property type="match status" value="1"/>
</dbReference>
<name>A0ABW0Q8L8_9BURK</name>
<organism evidence="1 2">
    <name type="scientific">Polaromonas jejuensis</name>
    <dbReference type="NCBI Taxonomy" id="457502"/>
    <lineage>
        <taxon>Bacteria</taxon>
        <taxon>Pseudomonadati</taxon>
        <taxon>Pseudomonadota</taxon>
        <taxon>Betaproteobacteria</taxon>
        <taxon>Burkholderiales</taxon>
        <taxon>Comamonadaceae</taxon>
        <taxon>Polaromonas</taxon>
    </lineage>
</organism>
<dbReference type="NCBIfam" id="TIGR00738">
    <property type="entry name" value="rrf2_super"/>
    <property type="match status" value="1"/>
</dbReference>
<comment type="caution">
    <text evidence="1">The sequence shown here is derived from an EMBL/GenBank/DDBJ whole genome shotgun (WGS) entry which is preliminary data.</text>
</comment>
<evidence type="ECO:0000313" key="2">
    <source>
        <dbReference type="Proteomes" id="UP001596084"/>
    </source>
</evidence>
<dbReference type="EMBL" id="JBHSMX010000013">
    <property type="protein sequence ID" value="MFC5521165.1"/>
    <property type="molecule type" value="Genomic_DNA"/>
</dbReference>
<accession>A0ABW0Q8L8</accession>
<dbReference type="InterPro" id="IPR036390">
    <property type="entry name" value="WH_DNA-bd_sf"/>
</dbReference>
<protein>
    <submittedName>
        <fullName evidence="1">SUF system Fe-S cluster assembly regulator</fullName>
    </submittedName>
</protein>
<dbReference type="PANTHER" id="PTHR33221:SF2">
    <property type="entry name" value="TRANSCRIPTIONAL REGULATOR"/>
    <property type="match status" value="1"/>
</dbReference>
<dbReference type="RefSeq" id="WP_068833097.1">
    <property type="nucleotide sequence ID" value="NZ_JBHSMX010000013.1"/>
</dbReference>
<proteinExistence type="predicted"/>
<dbReference type="Gene3D" id="1.10.10.10">
    <property type="entry name" value="Winged helix-like DNA-binding domain superfamily/Winged helix DNA-binding domain"/>
    <property type="match status" value="1"/>
</dbReference>
<dbReference type="SUPFAM" id="SSF46785">
    <property type="entry name" value="Winged helix' DNA-binding domain"/>
    <property type="match status" value="1"/>
</dbReference>
<dbReference type="Pfam" id="PF02082">
    <property type="entry name" value="Rrf2"/>
    <property type="match status" value="1"/>
</dbReference>
<evidence type="ECO:0000313" key="1">
    <source>
        <dbReference type="EMBL" id="MFC5521165.1"/>
    </source>
</evidence>